<gene>
    <name evidence="4" type="ORF">PSS4_v1_1070035</name>
</gene>
<dbReference type="Pfam" id="PF00188">
    <property type="entry name" value="CAP"/>
    <property type="match status" value="1"/>
</dbReference>
<reference evidence="4" key="1">
    <citation type="submission" date="2015-10" db="EMBL/GenBank/DDBJ databases">
        <authorList>
            <person name="Gilbert D.G."/>
        </authorList>
    </citation>
    <scope>NUCLEOTIDE SEQUENCE</scope>
    <source>
        <strain evidence="4">Phyl III-seqv23</strain>
    </source>
</reference>
<organism evidence="4">
    <name type="scientific">Ralstonia solanacearum</name>
    <name type="common">Pseudomonas solanacearum</name>
    <dbReference type="NCBI Taxonomy" id="305"/>
    <lineage>
        <taxon>Bacteria</taxon>
        <taxon>Pseudomonadati</taxon>
        <taxon>Pseudomonadota</taxon>
        <taxon>Betaproteobacteria</taxon>
        <taxon>Burkholderiales</taxon>
        <taxon>Burkholderiaceae</taxon>
        <taxon>Ralstonia</taxon>
        <taxon>Ralstonia solanacearum species complex</taxon>
    </lineage>
</organism>
<dbReference type="Gene3D" id="3.40.33.10">
    <property type="entry name" value="CAP"/>
    <property type="match status" value="1"/>
</dbReference>
<dbReference type="GO" id="GO:0006508">
    <property type="term" value="P:proteolysis"/>
    <property type="evidence" value="ECO:0007669"/>
    <property type="project" value="UniProtKB-KW"/>
</dbReference>
<feature type="compositionally biased region" description="Gly residues" evidence="1">
    <location>
        <begin position="27"/>
        <end position="37"/>
    </location>
</feature>
<dbReference type="InterPro" id="IPR014044">
    <property type="entry name" value="CAP_dom"/>
</dbReference>
<feature type="region of interest" description="Disordered" evidence="1">
    <location>
        <begin position="27"/>
        <end position="48"/>
    </location>
</feature>
<evidence type="ECO:0000256" key="1">
    <source>
        <dbReference type="SAM" id="MobiDB-lite"/>
    </source>
</evidence>
<proteinExistence type="predicted"/>
<accession>A0A0S4UCQ2</accession>
<dbReference type="EMBL" id="LN899821">
    <property type="protein sequence ID" value="CUV19602.1"/>
    <property type="molecule type" value="Genomic_DNA"/>
</dbReference>
<keyword evidence="4" id="KW-0378">Hydrolase</keyword>
<dbReference type="SUPFAM" id="SSF55797">
    <property type="entry name" value="PR-1-like"/>
    <property type="match status" value="1"/>
</dbReference>
<dbReference type="PROSITE" id="PS51257">
    <property type="entry name" value="PROKAR_LIPOPROTEIN"/>
    <property type="match status" value="1"/>
</dbReference>
<evidence type="ECO:0000313" key="4">
    <source>
        <dbReference type="EMBL" id="CUV19602.1"/>
    </source>
</evidence>
<feature type="domain" description="SCP" evidence="3">
    <location>
        <begin position="67"/>
        <end position="185"/>
    </location>
</feature>
<feature type="chain" id="PRO_5006628510" evidence="2">
    <location>
        <begin position="20"/>
        <end position="327"/>
    </location>
</feature>
<protein>
    <submittedName>
        <fullName evidence="4">Serine protease</fullName>
    </submittedName>
</protein>
<keyword evidence="2" id="KW-0732">Signal</keyword>
<sequence>MTNKLSLLAIAAASTLALTACGGGGDGGTSTTGGSSGGTTTTPAQTVTGTVTTPQYGATSAQLAAFTALNQYRTQCGFPALKENTVLDQAAQAHAAYMSTNSVVADSETAGNSGFTGVSYQDRAVKAGFPNQYVGGVSGGYYTNATLTDAQYGQQHVIGWLSGVYHIAVGVWPSSIVGIGVSKTTFNGFPDVRASMSFDAPATMPGNMPLTFPCQGTTGVAYSANGETPAPPNTTGSWGTPVAVAGNAGDVVVLNSGTMTDNASHTITLQLLNSATDPNKLLPAFEAVAYPTAPLQPNTPYTVNLSGTMNGTPFTRSFTFTTGNVVG</sequence>
<feature type="compositionally biased region" description="Low complexity" evidence="1">
    <location>
        <begin position="38"/>
        <end position="48"/>
    </location>
</feature>
<dbReference type="InterPro" id="IPR035940">
    <property type="entry name" value="CAP_sf"/>
</dbReference>
<name>A0A0S4UCQ2_RALSL</name>
<dbReference type="GO" id="GO:0008233">
    <property type="term" value="F:peptidase activity"/>
    <property type="evidence" value="ECO:0007669"/>
    <property type="project" value="UniProtKB-KW"/>
</dbReference>
<evidence type="ECO:0000259" key="3">
    <source>
        <dbReference type="Pfam" id="PF00188"/>
    </source>
</evidence>
<feature type="signal peptide" evidence="2">
    <location>
        <begin position="1"/>
        <end position="19"/>
    </location>
</feature>
<keyword evidence="4" id="KW-0645">Protease</keyword>
<dbReference type="AlphaFoldDB" id="A0A0S4UCQ2"/>
<evidence type="ECO:0000256" key="2">
    <source>
        <dbReference type="SAM" id="SignalP"/>
    </source>
</evidence>